<gene>
    <name evidence="1" type="ORF">BLA24_21390</name>
</gene>
<evidence type="ECO:0008006" key="3">
    <source>
        <dbReference type="Google" id="ProtNLM"/>
    </source>
</evidence>
<accession>A0A2G1XG12</accession>
<dbReference type="EMBL" id="NHZO01000151">
    <property type="protein sequence ID" value="PHQ50141.1"/>
    <property type="molecule type" value="Genomic_DNA"/>
</dbReference>
<dbReference type="Proteomes" id="UP000222531">
    <property type="component" value="Unassembled WGS sequence"/>
</dbReference>
<comment type="caution">
    <text evidence="1">The sequence shown here is derived from an EMBL/GenBank/DDBJ whole genome shotgun (WGS) entry which is preliminary data.</text>
</comment>
<sequence length="100" mass="10758">MSDELRTTVEHIDDAGKGFHREAIHLGEFKHLASPATPGVGDLALSSALVQLSDAFGIAHELLTGLVDRHGTSLRGAAADYQDQDVDIETLFRDMMGKAK</sequence>
<organism evidence="1 2">
    <name type="scientific">Streptomyces cinnamoneus</name>
    <name type="common">Streptoverticillium cinnamoneum</name>
    <dbReference type="NCBI Taxonomy" id="53446"/>
    <lineage>
        <taxon>Bacteria</taxon>
        <taxon>Bacillati</taxon>
        <taxon>Actinomycetota</taxon>
        <taxon>Actinomycetes</taxon>
        <taxon>Kitasatosporales</taxon>
        <taxon>Streptomycetaceae</taxon>
        <taxon>Streptomyces</taxon>
        <taxon>Streptomyces cinnamoneus group</taxon>
    </lineage>
</organism>
<dbReference type="AlphaFoldDB" id="A0A2G1XG12"/>
<evidence type="ECO:0000313" key="2">
    <source>
        <dbReference type="Proteomes" id="UP000222531"/>
    </source>
</evidence>
<dbReference type="InterPro" id="IPR045558">
    <property type="entry name" value="DUF6317"/>
</dbReference>
<name>A0A2G1XG12_STRCJ</name>
<dbReference type="RefSeq" id="WP_099200627.1">
    <property type="nucleotide sequence ID" value="NZ_JBIRXA010000001.1"/>
</dbReference>
<keyword evidence="2" id="KW-1185">Reference proteome</keyword>
<protein>
    <recommendedName>
        <fullName evidence="3">ESX-1 secretion-associated protein</fullName>
    </recommendedName>
</protein>
<proteinExistence type="predicted"/>
<dbReference type="OrthoDB" id="4282223at2"/>
<reference evidence="1 2" key="1">
    <citation type="journal article" date="2017" name="Biochemistry">
        <title>Identification of the Biosynthetic Pathway for the Antibiotic Bicyclomycin.</title>
        <authorList>
            <person name="Patteson J."/>
            <person name="Cai W."/>
            <person name="Johnson R.A."/>
            <person name="Santa Maria K."/>
            <person name="Li B."/>
        </authorList>
    </citation>
    <scope>NUCLEOTIDE SEQUENCE [LARGE SCALE GENOMIC DNA]</scope>
    <source>
        <strain evidence="1 2">ATCC 21532</strain>
    </source>
</reference>
<evidence type="ECO:0000313" key="1">
    <source>
        <dbReference type="EMBL" id="PHQ50141.1"/>
    </source>
</evidence>
<dbReference type="Pfam" id="PF19840">
    <property type="entry name" value="DUF6317"/>
    <property type="match status" value="1"/>
</dbReference>